<evidence type="ECO:0000256" key="6">
    <source>
        <dbReference type="SAM" id="Phobius"/>
    </source>
</evidence>
<dbReference type="PANTHER" id="PTHR43304:SF1">
    <property type="entry name" value="PAC DOMAIN-CONTAINING PROTEIN"/>
    <property type="match status" value="1"/>
</dbReference>
<dbReference type="Gene3D" id="3.30.565.10">
    <property type="entry name" value="Histidine kinase-like ATPase, C-terminal domain"/>
    <property type="match status" value="1"/>
</dbReference>
<proteinExistence type="predicted"/>
<evidence type="ECO:0000256" key="4">
    <source>
        <dbReference type="ARBA" id="ARBA00022679"/>
    </source>
</evidence>
<dbReference type="Pfam" id="PF02518">
    <property type="entry name" value="HATPase_c"/>
    <property type="match status" value="1"/>
</dbReference>
<keyword evidence="9" id="KW-1185">Reference proteome</keyword>
<keyword evidence="6" id="KW-1133">Transmembrane helix</keyword>
<organism evidence="8 9">
    <name type="scientific">Mucilaginibacter pedocola</name>
    <dbReference type="NCBI Taxonomy" id="1792845"/>
    <lineage>
        <taxon>Bacteria</taxon>
        <taxon>Pseudomonadati</taxon>
        <taxon>Bacteroidota</taxon>
        <taxon>Sphingobacteriia</taxon>
        <taxon>Sphingobacteriales</taxon>
        <taxon>Sphingobacteriaceae</taxon>
        <taxon>Mucilaginibacter</taxon>
    </lineage>
</organism>
<dbReference type="STRING" id="1792845.BC343_13280"/>
<protein>
    <recommendedName>
        <fullName evidence="2">histidine kinase</fullName>
        <ecNumber evidence="2">2.7.13.3</ecNumber>
    </recommendedName>
</protein>
<name>A0A1S9PAA2_9SPHI</name>
<gene>
    <name evidence="8" type="ORF">BC343_13280</name>
</gene>
<dbReference type="SMART" id="SM00387">
    <property type="entry name" value="HATPase_c"/>
    <property type="match status" value="1"/>
</dbReference>
<dbReference type="AlphaFoldDB" id="A0A1S9PAA2"/>
<evidence type="ECO:0000256" key="3">
    <source>
        <dbReference type="ARBA" id="ARBA00022553"/>
    </source>
</evidence>
<dbReference type="SUPFAM" id="SSF55874">
    <property type="entry name" value="ATPase domain of HSP90 chaperone/DNA topoisomerase II/histidine kinase"/>
    <property type="match status" value="1"/>
</dbReference>
<evidence type="ECO:0000256" key="5">
    <source>
        <dbReference type="ARBA" id="ARBA00022777"/>
    </source>
</evidence>
<comment type="caution">
    <text evidence="8">The sequence shown here is derived from an EMBL/GenBank/DDBJ whole genome shotgun (WGS) entry which is preliminary data.</text>
</comment>
<dbReference type="Gene3D" id="1.10.287.130">
    <property type="match status" value="1"/>
</dbReference>
<keyword evidence="6" id="KW-0812">Transmembrane</keyword>
<evidence type="ECO:0000256" key="1">
    <source>
        <dbReference type="ARBA" id="ARBA00000085"/>
    </source>
</evidence>
<dbReference type="InterPro" id="IPR004358">
    <property type="entry name" value="Sig_transdc_His_kin-like_C"/>
</dbReference>
<feature type="transmembrane region" description="Helical" evidence="6">
    <location>
        <begin position="100"/>
        <end position="125"/>
    </location>
</feature>
<comment type="catalytic activity">
    <reaction evidence="1">
        <text>ATP + protein L-histidine = ADP + protein N-phospho-L-histidine.</text>
        <dbReference type="EC" id="2.7.13.3"/>
    </reaction>
</comment>
<sequence>MLINIITVNATKPVPCSICKKAAIDTSHNATPLKTQAGDFFGNLFDTKDWPARWHCGNWTDLHGWLYIAADLLIFVSYFAIPILLALVVKRRADLPFMRIIWLFVAFIVLCGCTHLIDAAIFWWPAYRLSAFIRILTGVVSVSTLIALYKVLPDILTLRSVAELKKEIKQREEAEAALNKSHQLLVDSHEQLRSFTHILSHNIRNHASNVALLTDMVDRQGLEEYNADLFDKIAKVSQGLISTVNDVAEAIMIKERHVEPVLITFQEVINDVLKELRTEIDASKVTIEADLQVQSILYPAEYLKSILINLLSNAIKYRRYDVASTVLISTYTDENGSVIMDCADNGIGIDLALHGDKVFGLYKTFHPHKDAHGVGLFLVKTQVESQRGSITVKSKIGEGTTFKVNFNQKART</sequence>
<dbReference type="PROSITE" id="PS50109">
    <property type="entry name" value="HIS_KIN"/>
    <property type="match status" value="1"/>
</dbReference>
<dbReference type="Pfam" id="PF25487">
    <property type="entry name" value="ETR1_N"/>
    <property type="match status" value="1"/>
</dbReference>
<dbReference type="InterPro" id="IPR036890">
    <property type="entry name" value="HATPase_C_sf"/>
</dbReference>
<evidence type="ECO:0000259" key="7">
    <source>
        <dbReference type="PROSITE" id="PS50109"/>
    </source>
</evidence>
<keyword evidence="5" id="KW-0418">Kinase</keyword>
<evidence type="ECO:0000313" key="8">
    <source>
        <dbReference type="EMBL" id="OOQ57757.1"/>
    </source>
</evidence>
<dbReference type="InterPro" id="IPR003594">
    <property type="entry name" value="HATPase_dom"/>
</dbReference>
<keyword evidence="3" id="KW-0597">Phosphoprotein</keyword>
<feature type="transmembrane region" description="Helical" evidence="6">
    <location>
        <begin position="64"/>
        <end position="88"/>
    </location>
</feature>
<dbReference type="GO" id="GO:0004673">
    <property type="term" value="F:protein histidine kinase activity"/>
    <property type="evidence" value="ECO:0007669"/>
    <property type="project" value="UniProtKB-EC"/>
</dbReference>
<dbReference type="PANTHER" id="PTHR43304">
    <property type="entry name" value="PHYTOCHROME-LIKE PROTEIN CPH1"/>
    <property type="match status" value="1"/>
</dbReference>
<feature type="domain" description="Histidine kinase" evidence="7">
    <location>
        <begin position="198"/>
        <end position="410"/>
    </location>
</feature>
<evidence type="ECO:0000313" key="9">
    <source>
        <dbReference type="Proteomes" id="UP000189739"/>
    </source>
</evidence>
<dbReference type="EMBL" id="MBTF01000035">
    <property type="protein sequence ID" value="OOQ57757.1"/>
    <property type="molecule type" value="Genomic_DNA"/>
</dbReference>
<reference evidence="8" key="1">
    <citation type="submission" date="2016-07" db="EMBL/GenBank/DDBJ databases">
        <title>Genomic analysis of zinc-resistant bacterium Mucilaginibacter pedocola TBZ30.</title>
        <authorList>
            <person name="Huang J."/>
            <person name="Tang J."/>
        </authorList>
    </citation>
    <scope>NUCLEOTIDE SEQUENCE [LARGE SCALE GENOMIC DNA]</scope>
    <source>
        <strain evidence="8">TBZ30</strain>
    </source>
</reference>
<dbReference type="OrthoDB" id="1522284at2"/>
<dbReference type="PRINTS" id="PR00344">
    <property type="entry name" value="BCTRLSENSOR"/>
</dbReference>
<dbReference type="InterPro" id="IPR052162">
    <property type="entry name" value="Sensor_kinase/Photoreceptor"/>
</dbReference>
<evidence type="ECO:0000256" key="2">
    <source>
        <dbReference type="ARBA" id="ARBA00012438"/>
    </source>
</evidence>
<keyword evidence="6" id="KW-0472">Membrane</keyword>
<dbReference type="InterPro" id="IPR058544">
    <property type="entry name" value="ETR1_N"/>
</dbReference>
<keyword evidence="4" id="KW-0808">Transferase</keyword>
<dbReference type="EC" id="2.7.13.3" evidence="2"/>
<accession>A0A1S9PAA2</accession>
<dbReference type="InterPro" id="IPR005467">
    <property type="entry name" value="His_kinase_dom"/>
</dbReference>
<dbReference type="Proteomes" id="UP000189739">
    <property type="component" value="Unassembled WGS sequence"/>
</dbReference>